<keyword evidence="1" id="KW-1133">Transmembrane helix</keyword>
<feature type="transmembrane region" description="Helical" evidence="1">
    <location>
        <begin position="46"/>
        <end position="66"/>
    </location>
</feature>
<evidence type="ECO:0000313" key="2">
    <source>
        <dbReference type="EMBL" id="AIE96841.1"/>
    </source>
</evidence>
<name>A0A075G4U0_9ARCH</name>
<dbReference type="EMBL" id="KF900490">
    <property type="protein sequence ID" value="AIE96841.1"/>
    <property type="molecule type" value="Genomic_DNA"/>
</dbReference>
<protein>
    <submittedName>
        <fullName evidence="2">Uncharacterized protein</fullName>
    </submittedName>
</protein>
<keyword evidence="1" id="KW-0812">Transmembrane</keyword>
<dbReference type="AlphaFoldDB" id="A0A075G4U0"/>
<accession>A0A075G4U0</accession>
<evidence type="ECO:0000256" key="1">
    <source>
        <dbReference type="SAM" id="Phobius"/>
    </source>
</evidence>
<proteinExistence type="predicted"/>
<keyword evidence="1" id="KW-0472">Membrane</keyword>
<feature type="transmembrane region" description="Helical" evidence="1">
    <location>
        <begin position="72"/>
        <end position="91"/>
    </location>
</feature>
<sequence length="121" mass="13798">MSGCTNAIGIPTNRKPKTTIIVLSMRVCCCKAIYLFDVYHVTLSKILEIIGFALIGGTIYSFLGMTESELRWPVFWSCAGGALAIIVYRNYMRRRKKIRRYYITKQQTNYASTDLLRSILG</sequence>
<reference evidence="2" key="1">
    <citation type="journal article" date="2014" name="Genome Biol. Evol.">
        <title>Pangenome evidence for extensive interdomain horizontal transfer affecting lineage core and shell genes in uncultured planktonic thaumarchaeota and euryarchaeota.</title>
        <authorList>
            <person name="Deschamps P."/>
            <person name="Zivanovic Y."/>
            <person name="Moreira D."/>
            <person name="Rodriguez-Valera F."/>
            <person name="Lopez-Garcia P."/>
        </authorList>
    </citation>
    <scope>NUCLEOTIDE SEQUENCE</scope>
</reference>
<organism evidence="2">
    <name type="scientific">uncultured marine thaumarchaeote AD1000_88_A06</name>
    <dbReference type="NCBI Taxonomy" id="1455945"/>
    <lineage>
        <taxon>Archaea</taxon>
        <taxon>Nitrososphaerota</taxon>
        <taxon>environmental samples</taxon>
    </lineage>
</organism>